<dbReference type="RefSeq" id="WP_344227886.1">
    <property type="nucleotide sequence ID" value="NZ_BAAARI010000009.1"/>
</dbReference>
<evidence type="ECO:0000259" key="1">
    <source>
        <dbReference type="Pfam" id="PF04961"/>
    </source>
</evidence>
<dbReference type="EMBL" id="BAAARI010000009">
    <property type="protein sequence ID" value="GAA2574669.1"/>
    <property type="molecule type" value="Genomic_DNA"/>
</dbReference>
<proteinExistence type="predicted"/>
<sequence>MVTAALTGRTLGAFLEGLRRPTGNPGGGAAGGVVAAVGAALGTMVCAYTPDEPRARERALALDLLGDRLVAAAATDADASEMLGAALALPDSPDRSPAVFAAATDACAASAALGDLSLALARELREVADVGNRHLMSDLAVAADITAAGLGAAATNLRGGLTLAAAHGDATALEAAYRALVDALLTSRAETRALADRLGEP</sequence>
<name>A0ABN3PE02_9MICO</name>
<organism evidence="2 3">
    <name type="scientific">Microbacterium binotii</name>
    <dbReference type="NCBI Taxonomy" id="462710"/>
    <lineage>
        <taxon>Bacteria</taxon>
        <taxon>Bacillati</taxon>
        <taxon>Actinomycetota</taxon>
        <taxon>Actinomycetes</taxon>
        <taxon>Micrococcales</taxon>
        <taxon>Microbacteriaceae</taxon>
        <taxon>Microbacterium</taxon>
    </lineage>
</organism>
<accession>A0ABN3PE02</accession>
<dbReference type="Pfam" id="PF04961">
    <property type="entry name" value="FTCD_C"/>
    <property type="match status" value="1"/>
</dbReference>
<dbReference type="InterPro" id="IPR007044">
    <property type="entry name" value="Cyclodeamin/CycHdrlase"/>
</dbReference>
<dbReference type="SUPFAM" id="SSF101262">
    <property type="entry name" value="Methenyltetrahydrofolate cyclohydrolase-like"/>
    <property type="match status" value="1"/>
</dbReference>
<dbReference type="Gene3D" id="1.20.120.680">
    <property type="entry name" value="Formiminotetrahydrofolate cyclodeaminase monomer, up-and-down helical bundle"/>
    <property type="match status" value="1"/>
</dbReference>
<reference evidence="2 3" key="1">
    <citation type="journal article" date="2019" name="Int. J. Syst. Evol. Microbiol.">
        <title>The Global Catalogue of Microorganisms (GCM) 10K type strain sequencing project: providing services to taxonomists for standard genome sequencing and annotation.</title>
        <authorList>
            <consortium name="The Broad Institute Genomics Platform"/>
            <consortium name="The Broad Institute Genome Sequencing Center for Infectious Disease"/>
            <person name="Wu L."/>
            <person name="Ma J."/>
        </authorList>
    </citation>
    <scope>NUCLEOTIDE SEQUENCE [LARGE SCALE GENOMIC DNA]</scope>
    <source>
        <strain evidence="2 3">JCM 16365</strain>
    </source>
</reference>
<keyword evidence="3" id="KW-1185">Reference proteome</keyword>
<gene>
    <name evidence="2" type="ORF">GCM10009862_12180</name>
</gene>
<protein>
    <recommendedName>
        <fullName evidence="1">Cyclodeaminase/cyclohydrolase domain-containing protein</fullName>
    </recommendedName>
</protein>
<dbReference type="Proteomes" id="UP001500274">
    <property type="component" value="Unassembled WGS sequence"/>
</dbReference>
<dbReference type="InterPro" id="IPR036178">
    <property type="entry name" value="Formintransfe-cycloase-like_sf"/>
</dbReference>
<evidence type="ECO:0000313" key="2">
    <source>
        <dbReference type="EMBL" id="GAA2574669.1"/>
    </source>
</evidence>
<comment type="caution">
    <text evidence="2">The sequence shown here is derived from an EMBL/GenBank/DDBJ whole genome shotgun (WGS) entry which is preliminary data.</text>
</comment>
<feature type="domain" description="Cyclodeaminase/cyclohydrolase" evidence="1">
    <location>
        <begin position="11"/>
        <end position="157"/>
    </location>
</feature>
<evidence type="ECO:0000313" key="3">
    <source>
        <dbReference type="Proteomes" id="UP001500274"/>
    </source>
</evidence>